<comment type="caution">
    <text evidence="2">The sequence shown here is derived from an EMBL/GenBank/DDBJ whole genome shotgun (WGS) entry which is preliminary data.</text>
</comment>
<keyword evidence="3" id="KW-1185">Reference proteome</keyword>
<dbReference type="InterPro" id="IPR021293">
    <property type="entry name" value="DUF2865"/>
</dbReference>
<name>A0ABV4GUY7_9BRAD</name>
<sequence>MPREAAIGRARFGPHLTWMITLGRDLARMADMPQFFSLLRARSLLACTVLLGTLVLADGALAQAGPPPQPGQNGLGPNPMCVRLEAQLAALDRGGGDAAREEQIRRYQDSQAKQQAELDRVTMQAKRMGCDSSGFFSLFNGQSAQCGPVNTQIQQMRANLDQITGSLERLRGGPGADPERDNQRRSVLVALAQNNCGPQYANAVQSQGGGNFLTNLFGGNNPNNPQAMPPSDLGPQSGTFRTVCVRTCDGAYFPVSFATVPARFPDDERTCKALCPAAEAVLYTHRNPGEDMNAAVSIGGQPYTALPTAFKFRSEFNPSCACKAAGQTWADALKSADDKAAAEQQGDIIVTEESARKMQQQRLNKGAPQPANAKKGAAPAPATAAAPVATPPADASPASENKPIRSVGPTFLPQQQK</sequence>
<dbReference type="Proteomes" id="UP001565474">
    <property type="component" value="Unassembled WGS sequence"/>
</dbReference>
<proteinExistence type="predicted"/>
<feature type="compositionally biased region" description="Low complexity" evidence="1">
    <location>
        <begin position="367"/>
        <end position="398"/>
    </location>
</feature>
<dbReference type="EMBL" id="JBGBZN010000002">
    <property type="protein sequence ID" value="MEY9475765.1"/>
    <property type="molecule type" value="Genomic_DNA"/>
</dbReference>
<feature type="region of interest" description="Disordered" evidence="1">
    <location>
        <begin position="356"/>
        <end position="417"/>
    </location>
</feature>
<organism evidence="2 3">
    <name type="scientific">Bradyrhizobium yuanmingense</name>
    <dbReference type="NCBI Taxonomy" id="108015"/>
    <lineage>
        <taxon>Bacteria</taxon>
        <taxon>Pseudomonadati</taxon>
        <taxon>Pseudomonadota</taxon>
        <taxon>Alphaproteobacteria</taxon>
        <taxon>Hyphomicrobiales</taxon>
        <taxon>Nitrobacteraceae</taxon>
        <taxon>Bradyrhizobium</taxon>
    </lineage>
</organism>
<accession>A0ABV4GUY7</accession>
<evidence type="ECO:0000313" key="2">
    <source>
        <dbReference type="EMBL" id="MEY9475765.1"/>
    </source>
</evidence>
<evidence type="ECO:0000256" key="1">
    <source>
        <dbReference type="SAM" id="MobiDB-lite"/>
    </source>
</evidence>
<evidence type="ECO:0000313" key="3">
    <source>
        <dbReference type="Proteomes" id="UP001565474"/>
    </source>
</evidence>
<reference evidence="2 3" key="1">
    <citation type="submission" date="2024-07" db="EMBL/GenBank/DDBJ databases">
        <title>Genomic Encyclopedia of Type Strains, Phase V (KMG-V): Genome sequencing to study the core and pangenomes of soil and plant-associated prokaryotes.</title>
        <authorList>
            <person name="Whitman W."/>
        </authorList>
    </citation>
    <scope>NUCLEOTIDE SEQUENCE [LARGE SCALE GENOMIC DNA]</scope>
    <source>
        <strain evidence="2 3">USDA 222</strain>
    </source>
</reference>
<protein>
    <recommendedName>
        <fullName evidence="4">DUF2865 domain-containing protein</fullName>
    </recommendedName>
</protein>
<dbReference type="Pfam" id="PF11064">
    <property type="entry name" value="DUF2865"/>
    <property type="match status" value="1"/>
</dbReference>
<gene>
    <name evidence="2" type="ORF">ABH992_008164</name>
</gene>
<evidence type="ECO:0008006" key="4">
    <source>
        <dbReference type="Google" id="ProtNLM"/>
    </source>
</evidence>